<name>W1ISS1_9GAMM</name>
<dbReference type="EMBL" id="CBXF010000035">
    <property type="protein sequence ID" value="CDL81469.1"/>
    <property type="molecule type" value="Genomic_DNA"/>
</dbReference>
<proteinExistence type="predicted"/>
<organism evidence="1 2">
    <name type="scientific">Xenorhabdus szentirmaii DSM 16338</name>
    <dbReference type="NCBI Taxonomy" id="1427518"/>
    <lineage>
        <taxon>Bacteria</taxon>
        <taxon>Pseudomonadati</taxon>
        <taxon>Pseudomonadota</taxon>
        <taxon>Gammaproteobacteria</taxon>
        <taxon>Enterobacterales</taxon>
        <taxon>Morganellaceae</taxon>
        <taxon>Xenorhabdus</taxon>
    </lineage>
</organism>
<gene>
    <name evidence="1" type="primary">terW</name>
    <name evidence="1" type="ORF">XSR1_130068</name>
</gene>
<comment type="caution">
    <text evidence="1">The sequence shown here is derived from an EMBL/GenBank/DDBJ whole genome shotgun (WGS) entry which is preliminary data.</text>
</comment>
<accession>W1ISS1</accession>
<dbReference type="Proteomes" id="UP000019202">
    <property type="component" value="Unassembled WGS sequence"/>
</dbReference>
<dbReference type="AlphaFoldDB" id="W1ISS1"/>
<keyword evidence="2" id="KW-1185">Reference proteome</keyword>
<sequence length="178" mass="20470">MVKNRELGGISPLLGKKKMLLSPKQFRNFKLTLLLSHGKPVSKVKIIRDLDCSEPTLTRALRELRDLYCADIRFSKTGNTYQLVDKGMLTKKDVRRIEELLAQHLNLKSEDTTSHVFLDKEKKKPVSLSLRMSVIRKIDSLAYRLETTRSDVVEMVVDRCIESLLETVERESSKRKGP</sequence>
<reference evidence="1" key="1">
    <citation type="submission" date="2013-11" db="EMBL/GenBank/DDBJ databases">
        <title>Draft genome sequence and annotation of the entomopathogenic bacteria, Xenorhabdus cabanillasi strain JM26 and Xenorhabdus szentirmai strain DSM 16338.</title>
        <authorList>
            <person name="Gualtieri M."/>
            <person name="Ogier J.C."/>
            <person name="Pages S."/>
            <person name="Givaudan A."/>
            <person name="Gaudriault S."/>
        </authorList>
    </citation>
    <scope>NUCLEOTIDE SEQUENCE [LARGE SCALE GENOMIC DNA]</scope>
    <source>
        <strain evidence="1">DSM 16338</strain>
    </source>
</reference>
<evidence type="ECO:0000313" key="2">
    <source>
        <dbReference type="Proteomes" id="UP000019202"/>
    </source>
</evidence>
<dbReference type="InterPro" id="IPR036390">
    <property type="entry name" value="WH_DNA-bd_sf"/>
</dbReference>
<dbReference type="SUPFAM" id="SSF46785">
    <property type="entry name" value="Winged helix' DNA-binding domain"/>
    <property type="match status" value="1"/>
</dbReference>
<dbReference type="STRING" id="1427518.XSR1_130068"/>
<evidence type="ECO:0000313" key="1">
    <source>
        <dbReference type="EMBL" id="CDL81469.1"/>
    </source>
</evidence>
<protein>
    <submittedName>
        <fullName evidence="1">Tellurium resistance protein terW</fullName>
    </submittedName>
</protein>